<dbReference type="GO" id="GO:0015628">
    <property type="term" value="P:protein secretion by the type II secretion system"/>
    <property type="evidence" value="ECO:0007669"/>
    <property type="project" value="InterPro"/>
</dbReference>
<evidence type="ECO:0000256" key="5">
    <source>
        <dbReference type="ARBA" id="ARBA00022519"/>
    </source>
</evidence>
<sequence length="145" mass="15381">MNSPHRHAGFTLIELIIFIVVVSAGLAGILSVMNTTVKSSADPMVRKQAIAVAESVLEEVLQKAYADPDDTPAVVEANRTLWDNVDDYNGKTEADFALPAAVSAYSVRIAVTDGSAALGIAARKVTVTVSRGPESITLTGYRTNY</sequence>
<keyword evidence="6 9" id="KW-0812">Transmembrane</keyword>
<dbReference type="PROSITE" id="PS00409">
    <property type="entry name" value="PROKAR_NTER_METHYL"/>
    <property type="match status" value="1"/>
</dbReference>
<evidence type="ECO:0000256" key="8">
    <source>
        <dbReference type="ARBA" id="ARBA00023136"/>
    </source>
</evidence>
<evidence type="ECO:0000256" key="3">
    <source>
        <dbReference type="ARBA" id="ARBA00022475"/>
    </source>
</evidence>
<dbReference type="InterPro" id="IPR012902">
    <property type="entry name" value="N_methyl_site"/>
</dbReference>
<comment type="similarity">
    <text evidence="2">Belongs to the GSP I family.</text>
</comment>
<keyword evidence="8 9" id="KW-0472">Membrane</keyword>
<evidence type="ECO:0000256" key="2">
    <source>
        <dbReference type="ARBA" id="ARBA00008358"/>
    </source>
</evidence>
<accession>C9YBZ9</accession>
<keyword evidence="4" id="KW-0488">Methylation</keyword>
<dbReference type="InterPro" id="IPR010052">
    <property type="entry name" value="T2SS_protein-GspI"/>
</dbReference>
<reference evidence="10" key="1">
    <citation type="journal article" date="2010" name="Nature">
        <title>The Dynamic genome of Hydra.</title>
        <authorList>
            <person name="Chapman J.A."/>
            <person name="Kirkness E.F."/>
            <person name="Simakov O."/>
            <person name="Hampson S.E."/>
            <person name="Mitros T."/>
            <person name="Weinmaier T."/>
            <person name="Rattei T."/>
            <person name="Balasubramanian P.G."/>
            <person name="Borman J."/>
            <person name="Busam D."/>
            <person name="Disbennett K."/>
            <person name="Pfannkoch C."/>
            <person name="Sumin N."/>
            <person name="Sutton G."/>
            <person name="Viswanathan L."/>
            <person name="Walenz B."/>
            <person name="Goodstein D.M."/>
            <person name="Hellsten U."/>
            <person name="Kawashima T."/>
            <person name="Prochnik S.E."/>
            <person name="Putnam N.H."/>
            <person name="Shu S."/>
            <person name="Blumberg B."/>
            <person name="Dana C.E."/>
            <person name="Gee L."/>
            <person name="Kibler D.F."/>
            <person name="Law L."/>
            <person name="Lindgens D."/>
            <person name="Martinez D.E."/>
            <person name="Peng J."/>
            <person name="Wigge P.A."/>
            <person name="Bertulat B."/>
            <person name="Guder C."/>
            <person name="Nakamura Y."/>
            <person name="Ozbek S."/>
            <person name="Watanabe H."/>
            <person name="Khalturin K."/>
            <person name="Hemmrich G."/>
            <person name="Franke A."/>
            <person name="Augustin R."/>
            <person name="Fraune S."/>
            <person name="Hayakawa E."/>
            <person name="Hayakawa S."/>
            <person name="Hirose M."/>
            <person name="Hwang J."/>
            <person name="Ikeo K."/>
            <person name="Nishimiya-Fujisawa C."/>
            <person name="Ogura A."/>
            <person name="Takahashi T."/>
            <person name="Steinmetz P.R."/>
            <person name="Zhang X."/>
            <person name="Aufschnaiter R."/>
            <person name="Eder M.K."/>
            <person name="Gorny A.K."/>
            <person name="Salvenmoser W."/>
            <person name="Heimberg A.M."/>
            <person name="Wheeler B.M."/>
            <person name="Peterson K.J."/>
            <person name="Boettger A."/>
            <person name="Tischler P."/>
            <person name="Wolf A."/>
            <person name="Gojobori T."/>
            <person name="Remington K.A."/>
            <person name="Strausberg R.L."/>
            <person name="Venter J."/>
            <person name="Technau U."/>
            <person name="Hobmayer B."/>
            <person name="Bosch T.C."/>
            <person name="Holstein T.W."/>
            <person name="Fujisawa T."/>
            <person name="Bode H.R."/>
            <person name="David C.N."/>
            <person name="Rokhsar D.S."/>
            <person name="Steele R.E."/>
        </authorList>
    </citation>
    <scope>NUCLEOTIDE SEQUENCE</scope>
</reference>
<dbReference type="PANTHER" id="PTHR38779:SF2">
    <property type="entry name" value="TYPE II SECRETION SYSTEM PROTEIN I-RELATED"/>
    <property type="match status" value="1"/>
</dbReference>
<keyword evidence="5" id="KW-0997">Cell inner membrane</keyword>
<dbReference type="AlphaFoldDB" id="C9YBZ9"/>
<protein>
    <recommendedName>
        <fullName evidence="11">Pilus assembly protein MshD</fullName>
    </recommendedName>
</protein>
<dbReference type="EMBL" id="FN543105">
    <property type="protein sequence ID" value="CBA30185.1"/>
    <property type="molecule type" value="Genomic_DNA"/>
</dbReference>
<name>C9YBZ9_CURXX</name>
<evidence type="ECO:0000256" key="6">
    <source>
        <dbReference type="ARBA" id="ARBA00022692"/>
    </source>
</evidence>
<organism evidence="10">
    <name type="scientific">Curvibacter symbiont subsp. Hydra magnipapillata</name>
    <dbReference type="NCBI Taxonomy" id="667019"/>
    <lineage>
        <taxon>Bacteria</taxon>
        <taxon>Pseudomonadati</taxon>
        <taxon>Pseudomonadota</taxon>
        <taxon>Betaproteobacteria</taxon>
        <taxon>Burkholderiales</taxon>
        <taxon>Comamonadaceae</taxon>
        <taxon>Curvibacter</taxon>
    </lineage>
</organism>
<evidence type="ECO:0000256" key="1">
    <source>
        <dbReference type="ARBA" id="ARBA00004377"/>
    </source>
</evidence>
<gene>
    <name evidence="10" type="ORF">Csp_C22280</name>
</gene>
<evidence type="ECO:0000256" key="7">
    <source>
        <dbReference type="ARBA" id="ARBA00022989"/>
    </source>
</evidence>
<dbReference type="PANTHER" id="PTHR38779">
    <property type="entry name" value="TYPE II SECRETION SYSTEM PROTEIN I-RELATED"/>
    <property type="match status" value="1"/>
</dbReference>
<keyword evidence="3" id="KW-1003">Cell membrane</keyword>
<evidence type="ECO:0008006" key="11">
    <source>
        <dbReference type="Google" id="ProtNLM"/>
    </source>
</evidence>
<feature type="transmembrane region" description="Helical" evidence="9">
    <location>
        <begin position="12"/>
        <end position="33"/>
    </location>
</feature>
<evidence type="ECO:0000313" key="10">
    <source>
        <dbReference type="EMBL" id="CBA30185.1"/>
    </source>
</evidence>
<proteinExistence type="inferred from homology"/>
<dbReference type="GO" id="GO:0015627">
    <property type="term" value="C:type II protein secretion system complex"/>
    <property type="evidence" value="ECO:0007669"/>
    <property type="project" value="InterPro"/>
</dbReference>
<dbReference type="GO" id="GO:0005886">
    <property type="term" value="C:plasma membrane"/>
    <property type="evidence" value="ECO:0007669"/>
    <property type="project" value="UniProtKB-SubCell"/>
</dbReference>
<comment type="subcellular location">
    <subcellularLocation>
        <location evidence="1">Cell inner membrane</location>
        <topology evidence="1">Single-pass membrane protein</topology>
    </subcellularLocation>
</comment>
<dbReference type="Pfam" id="PF07963">
    <property type="entry name" value="N_methyl"/>
    <property type="match status" value="1"/>
</dbReference>
<evidence type="ECO:0000256" key="9">
    <source>
        <dbReference type="SAM" id="Phobius"/>
    </source>
</evidence>
<evidence type="ECO:0000256" key="4">
    <source>
        <dbReference type="ARBA" id="ARBA00022481"/>
    </source>
</evidence>
<keyword evidence="7 9" id="KW-1133">Transmembrane helix</keyword>